<reference evidence="2" key="1">
    <citation type="submission" date="2021-01" db="EMBL/GenBank/DDBJ databases">
        <authorList>
            <person name="Lu g."/>
            <person name="Ye z."/>
        </authorList>
    </citation>
    <scope>NUCLEOTIDE SEQUENCE</scope>
    <source>
        <strain evidence="2">ABC2</strain>
    </source>
</reference>
<feature type="transmembrane region" description="Helical" evidence="1">
    <location>
        <begin position="185"/>
        <end position="202"/>
    </location>
</feature>
<dbReference type="EMBL" id="MW528425">
    <property type="protein sequence ID" value="UTQ79677.1"/>
    <property type="molecule type" value="mRNA"/>
</dbReference>
<accession>A0A976RXC4</accession>
<dbReference type="InterPro" id="IPR032441">
    <property type="entry name" value="SP24"/>
</dbReference>
<name>A0A976RXC4_9VIRU</name>
<sequence length="206" mass="23796">MSAPPDWNLMVEDYNRNNSTSRTSSQPIVRAPRKKKNLIKFPKSRSSSKKIRNRRTSPFFDINKVFVDYSSTISRAVSNPTFLLCVALVIGYFIAHDFELKKGPLYDIINDKNDTLSSWFRNNTEKISGVTLFLPTVVDTQKNYQSLVFVSILFWVILLPSFGVLEYSLQSLSLHTYLRLKTPQSRVTILVVVFFSWLMFYSRSGK</sequence>
<keyword evidence="1" id="KW-1133">Transmembrane helix</keyword>
<keyword evidence="1" id="KW-0472">Membrane</keyword>
<keyword evidence="1" id="KW-0812">Transmembrane</keyword>
<organism evidence="2">
    <name type="scientific">Aphis glycines nege-like virus 1 iso 1</name>
    <dbReference type="NCBI Taxonomy" id="2961855"/>
    <lineage>
        <taxon>Viruses</taxon>
        <taxon>Riboviria</taxon>
    </lineage>
</organism>
<proteinExistence type="evidence at transcript level"/>
<dbReference type="Pfam" id="PF16504">
    <property type="entry name" value="SP24"/>
    <property type="match status" value="1"/>
</dbReference>
<protein>
    <submittedName>
        <fullName evidence="2">Uncharacterized protein</fullName>
    </submittedName>
</protein>
<feature type="transmembrane region" description="Helical" evidence="1">
    <location>
        <begin position="76"/>
        <end position="95"/>
    </location>
</feature>
<feature type="transmembrane region" description="Helical" evidence="1">
    <location>
        <begin position="147"/>
        <end position="165"/>
    </location>
</feature>
<evidence type="ECO:0000313" key="2">
    <source>
        <dbReference type="EMBL" id="UTQ79677.1"/>
    </source>
</evidence>
<evidence type="ECO:0000256" key="1">
    <source>
        <dbReference type="SAM" id="Phobius"/>
    </source>
</evidence>